<accession>A0A8S5QD17</accession>
<dbReference type="EMBL" id="BK015636">
    <property type="protein sequence ID" value="DAE17159.1"/>
    <property type="molecule type" value="Genomic_DNA"/>
</dbReference>
<evidence type="ECO:0000313" key="1">
    <source>
        <dbReference type="EMBL" id="DAE17159.1"/>
    </source>
</evidence>
<protein>
    <submittedName>
        <fullName evidence="1">Uncharacterized protein</fullName>
    </submittedName>
</protein>
<organism evidence="1">
    <name type="scientific">Siphoviridae sp. ctbvd11</name>
    <dbReference type="NCBI Taxonomy" id="2825567"/>
    <lineage>
        <taxon>Viruses</taxon>
        <taxon>Duplodnaviria</taxon>
        <taxon>Heunggongvirae</taxon>
        <taxon>Uroviricota</taxon>
        <taxon>Caudoviricetes</taxon>
    </lineage>
</organism>
<sequence length="105" mass="12228">MMTMGKGRKNRNDYDLVDNEEQAEVTLHDFVIPAKIEAFGKQFEPLNHWTEDCEVFNDARLREYFKAIVCPLGDPLSLYLQELGYKGFHMQHDESGEPVIYCRAL</sequence>
<name>A0A8S5QD17_9CAUD</name>
<proteinExistence type="predicted"/>
<reference evidence="1" key="1">
    <citation type="journal article" date="2021" name="Proc. Natl. Acad. Sci. U.S.A.">
        <title>A Catalog of Tens of Thousands of Viruses from Human Metagenomes Reveals Hidden Associations with Chronic Diseases.</title>
        <authorList>
            <person name="Tisza M.J."/>
            <person name="Buck C.B."/>
        </authorList>
    </citation>
    <scope>NUCLEOTIDE SEQUENCE</scope>
    <source>
        <strain evidence="1">Ctbvd11</strain>
    </source>
</reference>